<gene>
    <name evidence="5" type="ORF">H9807_01695</name>
</gene>
<dbReference type="GO" id="GO:0004065">
    <property type="term" value="F:arylsulfatase activity"/>
    <property type="evidence" value="ECO:0007669"/>
    <property type="project" value="TreeGrafter"/>
</dbReference>
<keyword evidence="2" id="KW-0378">Hydrolase</keyword>
<evidence type="ECO:0000256" key="2">
    <source>
        <dbReference type="ARBA" id="ARBA00022801"/>
    </source>
</evidence>
<dbReference type="EMBL" id="DXAV01000016">
    <property type="protein sequence ID" value="HIZ90828.1"/>
    <property type="molecule type" value="Genomic_DNA"/>
</dbReference>
<comment type="caution">
    <text evidence="5">The sequence shown here is derived from an EMBL/GenBank/DDBJ whole genome shotgun (WGS) entry which is preliminary data.</text>
</comment>
<protein>
    <submittedName>
        <fullName evidence="5">Sulfatase</fullName>
    </submittedName>
</protein>
<dbReference type="PANTHER" id="PTHR42693">
    <property type="entry name" value="ARYLSULFATASE FAMILY MEMBER"/>
    <property type="match status" value="1"/>
</dbReference>
<comment type="PTM">
    <text evidence="3">The conversion to 3-oxoalanine (also known as C-formylglycine, FGly), of a serine or cysteine residue in prokaryotes and of a cysteine residue in eukaryotes, is critical for catalytic activity.</text>
</comment>
<evidence type="ECO:0000259" key="4">
    <source>
        <dbReference type="Pfam" id="PF00884"/>
    </source>
</evidence>
<sequence length="514" mass="58214">MKHPLNLMWGGVGLLALAGCKAQQPEQIQQPNVIYVFPDQYRNHAMEFWGQEGFREHVNFRNDPVHTPRLNDFARESVVLTSMQSNCPLSSPHRGILLTGMYPNKSGVPLNCNSNRPISSLREDVECVSDVFSKAGYDCAYFGKLHADCPTPNDPNNPGNYVEEQVPAWDAYTPKERRHGFNYWYSYGTFDVHKDPHYWDTKGHRHDPKEWSPLHEAKMVVSYLKNEGNVRDTQKPFFIMVGMNPPHSPYRSLDDCMEEDFNLYKDIPLDSLLVRPNADSKMGKAASAPYYFASVTGVDRAFGQILDALKELGLDKNTIVIFSSDHGETMCSQGTDDPKNSPYAESMNVPFLVRYPGKLTPRVDNLMMSSPDIMPTLLGLAGLADSIPATVQGRNYAPLFFDEKADIVRPTGALYIQNMDGAKDADGKVRTYFPSARGFKSAKYTLALYIDRKDHKLTKSLLFDDENDPYQLNNLPLDKHPEVVKELCTEMGKVLKEIEDPWYLEGILKDMIPY</sequence>
<reference evidence="5" key="2">
    <citation type="submission" date="2021-04" db="EMBL/GenBank/DDBJ databases">
        <authorList>
            <person name="Gilroy R."/>
        </authorList>
    </citation>
    <scope>NUCLEOTIDE SEQUENCE</scope>
    <source>
        <strain evidence="5">CHK118-2852</strain>
    </source>
</reference>
<dbReference type="PANTHER" id="PTHR42693:SF53">
    <property type="entry name" value="ENDO-4-O-SULFATASE"/>
    <property type="match status" value="1"/>
</dbReference>
<evidence type="ECO:0000313" key="5">
    <source>
        <dbReference type="EMBL" id="HIZ90828.1"/>
    </source>
</evidence>
<accession>A0A9D2GVL9</accession>
<dbReference type="PROSITE" id="PS51257">
    <property type="entry name" value="PROKAR_LIPOPROTEIN"/>
    <property type="match status" value="1"/>
</dbReference>
<dbReference type="InterPro" id="IPR017850">
    <property type="entry name" value="Alkaline_phosphatase_core_sf"/>
</dbReference>
<proteinExistence type="inferred from homology"/>
<dbReference type="SUPFAM" id="SSF53649">
    <property type="entry name" value="Alkaline phosphatase-like"/>
    <property type="match status" value="1"/>
</dbReference>
<name>A0A9D2GVL9_9BACE</name>
<dbReference type="InterPro" id="IPR000917">
    <property type="entry name" value="Sulfatase_N"/>
</dbReference>
<feature type="domain" description="Sulfatase N-terminal" evidence="4">
    <location>
        <begin position="31"/>
        <end position="382"/>
    </location>
</feature>
<dbReference type="CDD" id="cd16034">
    <property type="entry name" value="sulfatase_like"/>
    <property type="match status" value="1"/>
</dbReference>
<feature type="modified residue" description="3-oxoalanine (Ser)" evidence="3">
    <location>
        <position position="90"/>
    </location>
</feature>
<dbReference type="Pfam" id="PF00884">
    <property type="entry name" value="Sulfatase"/>
    <property type="match status" value="1"/>
</dbReference>
<dbReference type="AlphaFoldDB" id="A0A9D2GVL9"/>
<evidence type="ECO:0000256" key="1">
    <source>
        <dbReference type="ARBA" id="ARBA00008779"/>
    </source>
</evidence>
<evidence type="ECO:0000256" key="3">
    <source>
        <dbReference type="PIRSR" id="PIRSR600917-52"/>
    </source>
</evidence>
<dbReference type="Proteomes" id="UP000824108">
    <property type="component" value="Unassembled WGS sequence"/>
</dbReference>
<reference evidence="5" key="1">
    <citation type="journal article" date="2021" name="PeerJ">
        <title>Extensive microbial diversity within the chicken gut microbiome revealed by metagenomics and culture.</title>
        <authorList>
            <person name="Gilroy R."/>
            <person name="Ravi A."/>
            <person name="Getino M."/>
            <person name="Pursley I."/>
            <person name="Horton D.L."/>
            <person name="Alikhan N.F."/>
            <person name="Baker D."/>
            <person name="Gharbi K."/>
            <person name="Hall N."/>
            <person name="Watson M."/>
            <person name="Adriaenssens E.M."/>
            <person name="Foster-Nyarko E."/>
            <person name="Jarju S."/>
            <person name="Secka A."/>
            <person name="Antonio M."/>
            <person name="Oren A."/>
            <person name="Chaudhuri R.R."/>
            <person name="La Ragione R."/>
            <person name="Hildebrand F."/>
            <person name="Pallen M.J."/>
        </authorList>
    </citation>
    <scope>NUCLEOTIDE SEQUENCE</scope>
    <source>
        <strain evidence="5">CHK118-2852</strain>
    </source>
</reference>
<organism evidence="5 6">
    <name type="scientific">Candidatus Bacteroides merdavium</name>
    <dbReference type="NCBI Taxonomy" id="2838472"/>
    <lineage>
        <taxon>Bacteria</taxon>
        <taxon>Pseudomonadati</taxon>
        <taxon>Bacteroidota</taxon>
        <taxon>Bacteroidia</taxon>
        <taxon>Bacteroidales</taxon>
        <taxon>Bacteroidaceae</taxon>
        <taxon>Bacteroides</taxon>
    </lineage>
</organism>
<dbReference type="InterPro" id="IPR050738">
    <property type="entry name" value="Sulfatase"/>
</dbReference>
<comment type="similarity">
    <text evidence="1">Belongs to the sulfatase family.</text>
</comment>
<dbReference type="Gene3D" id="3.30.1120.10">
    <property type="match status" value="1"/>
</dbReference>
<dbReference type="Gene3D" id="3.40.720.10">
    <property type="entry name" value="Alkaline Phosphatase, subunit A"/>
    <property type="match status" value="1"/>
</dbReference>
<evidence type="ECO:0000313" key="6">
    <source>
        <dbReference type="Proteomes" id="UP000824108"/>
    </source>
</evidence>